<feature type="signal peptide" evidence="2">
    <location>
        <begin position="1"/>
        <end position="20"/>
    </location>
</feature>
<dbReference type="Pfam" id="PF00775">
    <property type="entry name" value="Dioxygenase_C"/>
    <property type="match status" value="1"/>
</dbReference>
<dbReference type="PANTHER" id="PTHR34315:SF9">
    <property type="entry name" value="INTRADIOL RING-CLEAVAGE DIOXYGENASES DOMAIN-CONTAINING PROTEIN-RELATED"/>
    <property type="match status" value="1"/>
</dbReference>
<feature type="region of interest" description="Disordered" evidence="1">
    <location>
        <begin position="341"/>
        <end position="382"/>
    </location>
</feature>
<keyword evidence="2" id="KW-0732">Signal</keyword>
<evidence type="ECO:0000256" key="1">
    <source>
        <dbReference type="SAM" id="MobiDB-lite"/>
    </source>
</evidence>
<dbReference type="Proteomes" id="UP000054321">
    <property type="component" value="Unassembled WGS sequence"/>
</dbReference>
<feature type="domain" description="Intradiol ring-cleavage dioxygenases" evidence="3">
    <location>
        <begin position="133"/>
        <end position="224"/>
    </location>
</feature>
<dbReference type="STRING" id="913774.A0A0C3GYA4"/>
<dbReference type="PANTHER" id="PTHR34315">
    <property type="match status" value="1"/>
</dbReference>
<keyword evidence="5" id="KW-1185">Reference proteome</keyword>
<dbReference type="Gene3D" id="2.60.130.10">
    <property type="entry name" value="Aromatic compound dioxygenase"/>
    <property type="match status" value="1"/>
</dbReference>
<dbReference type="InParanoid" id="A0A0C3GYA4"/>
<proteinExistence type="predicted"/>
<evidence type="ECO:0000259" key="3">
    <source>
        <dbReference type="Pfam" id="PF00775"/>
    </source>
</evidence>
<feature type="compositionally biased region" description="Low complexity" evidence="1">
    <location>
        <begin position="355"/>
        <end position="382"/>
    </location>
</feature>
<dbReference type="SUPFAM" id="SSF49482">
    <property type="entry name" value="Aromatic compound dioxygenase"/>
    <property type="match status" value="1"/>
</dbReference>
<organism evidence="4 5">
    <name type="scientific">Oidiodendron maius (strain Zn)</name>
    <dbReference type="NCBI Taxonomy" id="913774"/>
    <lineage>
        <taxon>Eukaryota</taxon>
        <taxon>Fungi</taxon>
        <taxon>Dikarya</taxon>
        <taxon>Ascomycota</taxon>
        <taxon>Pezizomycotina</taxon>
        <taxon>Leotiomycetes</taxon>
        <taxon>Leotiomycetes incertae sedis</taxon>
        <taxon>Myxotrichaceae</taxon>
        <taxon>Oidiodendron</taxon>
    </lineage>
</organism>
<dbReference type="InterPro" id="IPR000627">
    <property type="entry name" value="Intradiol_dOase_C"/>
</dbReference>
<evidence type="ECO:0000313" key="5">
    <source>
        <dbReference type="Proteomes" id="UP000054321"/>
    </source>
</evidence>
<evidence type="ECO:0000256" key="2">
    <source>
        <dbReference type="SAM" id="SignalP"/>
    </source>
</evidence>
<dbReference type="OrthoDB" id="121380at2759"/>
<dbReference type="GO" id="GO:0008199">
    <property type="term" value="F:ferric iron binding"/>
    <property type="evidence" value="ECO:0007669"/>
    <property type="project" value="InterPro"/>
</dbReference>
<reference evidence="4 5" key="1">
    <citation type="submission" date="2014-04" db="EMBL/GenBank/DDBJ databases">
        <authorList>
            <consortium name="DOE Joint Genome Institute"/>
            <person name="Kuo A."/>
            <person name="Martino E."/>
            <person name="Perotto S."/>
            <person name="Kohler A."/>
            <person name="Nagy L.G."/>
            <person name="Floudas D."/>
            <person name="Copeland A."/>
            <person name="Barry K.W."/>
            <person name="Cichocki N."/>
            <person name="Veneault-Fourrey C."/>
            <person name="LaButti K."/>
            <person name="Lindquist E.A."/>
            <person name="Lipzen A."/>
            <person name="Lundell T."/>
            <person name="Morin E."/>
            <person name="Murat C."/>
            <person name="Sun H."/>
            <person name="Tunlid A."/>
            <person name="Henrissat B."/>
            <person name="Grigoriev I.V."/>
            <person name="Hibbett D.S."/>
            <person name="Martin F."/>
            <person name="Nordberg H.P."/>
            <person name="Cantor M.N."/>
            <person name="Hua S.X."/>
        </authorList>
    </citation>
    <scope>NUCLEOTIDE SEQUENCE [LARGE SCALE GENOMIC DNA]</scope>
    <source>
        <strain evidence="4 5">Zn</strain>
    </source>
</reference>
<dbReference type="EMBL" id="KN832885">
    <property type="protein sequence ID" value="KIM96149.1"/>
    <property type="molecule type" value="Genomic_DNA"/>
</dbReference>
<evidence type="ECO:0000313" key="4">
    <source>
        <dbReference type="EMBL" id="KIM96149.1"/>
    </source>
</evidence>
<name>A0A0C3GYA4_OIDMZ</name>
<dbReference type="InterPro" id="IPR015889">
    <property type="entry name" value="Intradiol_dOase_core"/>
</dbReference>
<accession>A0A0C3GYA4</accession>
<sequence>MYLKTVIVSAIVSFAICASAHPGEHEEHNALAELGKREYKANIRRGLEKCSTKFEADGLYTRAAIRRAAAVEMHRKRKKARRDTTSVLDKSHLYNGSVSQYTSETVLFESNSTCVLNPEGETGPFWVKGELIRSDLRDGQAGVEIILDGQFVDVETCEPIVGLYWDIWNCNSTGVYSGVVETGNGNSADTSNYNATFLRGLQPTDDDGVAQFQSIFPGHYAGRATHHHVIAHLNATILPNNTLTGGTVAHVGQLFWDQDLITQVEATSPYNTNTIAITTNAEDRVFADETASSTSDPVIEYVLLGDDLSDGIFGWVTIAVNISASYDPNYSFVYTSSGSIAESGGDESAGGGAAPSGATGAPSGTGAPTGTPPSSTAVATSA</sequence>
<dbReference type="CDD" id="cd03457">
    <property type="entry name" value="intradiol_dioxygenase_like"/>
    <property type="match status" value="1"/>
</dbReference>
<feature type="chain" id="PRO_5002164986" description="Intradiol ring-cleavage dioxygenases domain-containing protein" evidence="2">
    <location>
        <begin position="21"/>
        <end position="382"/>
    </location>
</feature>
<dbReference type="HOGENOM" id="CLU_027719_0_0_1"/>
<dbReference type="AlphaFoldDB" id="A0A0C3GYA4"/>
<reference evidence="5" key="2">
    <citation type="submission" date="2015-01" db="EMBL/GenBank/DDBJ databases">
        <title>Evolutionary Origins and Diversification of the Mycorrhizal Mutualists.</title>
        <authorList>
            <consortium name="DOE Joint Genome Institute"/>
            <consortium name="Mycorrhizal Genomics Consortium"/>
            <person name="Kohler A."/>
            <person name="Kuo A."/>
            <person name="Nagy L.G."/>
            <person name="Floudas D."/>
            <person name="Copeland A."/>
            <person name="Barry K.W."/>
            <person name="Cichocki N."/>
            <person name="Veneault-Fourrey C."/>
            <person name="LaButti K."/>
            <person name="Lindquist E.A."/>
            <person name="Lipzen A."/>
            <person name="Lundell T."/>
            <person name="Morin E."/>
            <person name="Murat C."/>
            <person name="Riley R."/>
            <person name="Ohm R."/>
            <person name="Sun H."/>
            <person name="Tunlid A."/>
            <person name="Henrissat B."/>
            <person name="Grigoriev I.V."/>
            <person name="Hibbett D.S."/>
            <person name="Martin F."/>
        </authorList>
    </citation>
    <scope>NUCLEOTIDE SEQUENCE [LARGE SCALE GENOMIC DNA]</scope>
    <source>
        <strain evidence="5">Zn</strain>
    </source>
</reference>
<dbReference type="GO" id="GO:0016702">
    <property type="term" value="F:oxidoreductase activity, acting on single donors with incorporation of molecular oxygen, incorporation of two atoms of oxygen"/>
    <property type="evidence" value="ECO:0007669"/>
    <property type="project" value="InterPro"/>
</dbReference>
<gene>
    <name evidence="4" type="ORF">OIDMADRAFT_132628</name>
</gene>
<protein>
    <recommendedName>
        <fullName evidence="3">Intradiol ring-cleavage dioxygenases domain-containing protein</fullName>
    </recommendedName>
</protein>